<evidence type="ECO:0000259" key="5">
    <source>
        <dbReference type="Pfam" id="PF04545"/>
    </source>
</evidence>
<dbReference type="EMBL" id="CP000806">
    <property type="protein sequence ID" value="ACB51406.1"/>
    <property type="molecule type" value="Genomic_DNA"/>
</dbReference>
<dbReference type="KEGG" id="cyt:cce_2056"/>
<protein>
    <submittedName>
        <fullName evidence="6">Group 3/4 sigma-70 RNA polymerase sigma factor</fullName>
    </submittedName>
</protein>
<dbReference type="InterPro" id="IPR013324">
    <property type="entry name" value="RNA_pol_sigma_r3/r4-like"/>
</dbReference>
<feature type="domain" description="RNA polymerase sigma-70 region 4" evidence="5">
    <location>
        <begin position="321"/>
        <end position="365"/>
    </location>
</feature>
<keyword evidence="7" id="KW-1185">Reference proteome</keyword>
<dbReference type="Pfam" id="PF04545">
    <property type="entry name" value="Sigma70_r4"/>
    <property type="match status" value="1"/>
</dbReference>
<dbReference type="NCBIfam" id="TIGR02937">
    <property type="entry name" value="sigma70-ECF"/>
    <property type="match status" value="1"/>
</dbReference>
<accession>B1X1H7</accession>
<sequence>MRLRQNIVAIFSTFLQFEADQFSHWSRDPQLHRSMKKCLAEQSLKERSERFWGLYWYKIWETSSQSQQKAHTRQARSHLTAYLQEAGYWAAKKATTDFRQLNYEVSDCFQIALSSVDRILQGFDPLQTGNFKSYASIVLSNHIREILRQRQEIDICSPWALLRKLSQKRLVESLQQAGLSTETINAYVLVWKCFKSNYVPSGGSPPTRTRQLPKPDNATLEAIANQYNQDRYSQLNVPGSTLNPQTIEQYLLDCVKAARAYLYPTVSSINQPTPGQESGELVDILPESESESLLGDLITQEEEQQRLSQQAQMNQTLTAILTQITPDLQQILDLYYGQGLTQKEIAQQLETKQYTVSRRLTKAKQTLLLKLSQWSQQTLHISLTSDILNSMSTVLEEWLTNHYQ</sequence>
<dbReference type="InterPro" id="IPR007630">
    <property type="entry name" value="RNA_pol_sigma70_r4"/>
</dbReference>
<dbReference type="InterPro" id="IPR014284">
    <property type="entry name" value="RNA_pol_sigma-70_dom"/>
</dbReference>
<evidence type="ECO:0000256" key="2">
    <source>
        <dbReference type="ARBA" id="ARBA00023082"/>
    </source>
</evidence>
<gene>
    <name evidence="6" type="ordered locus">cce_2056</name>
</gene>
<dbReference type="STRING" id="43989.cce_2056"/>
<dbReference type="GO" id="GO:0016987">
    <property type="term" value="F:sigma factor activity"/>
    <property type="evidence" value="ECO:0007669"/>
    <property type="project" value="UniProtKB-KW"/>
</dbReference>
<keyword evidence="1" id="KW-0805">Transcription regulation</keyword>
<keyword evidence="3" id="KW-0238">DNA-binding</keyword>
<proteinExistence type="predicted"/>
<dbReference type="AlphaFoldDB" id="B1X1H7"/>
<dbReference type="CDD" id="cd06171">
    <property type="entry name" value="Sigma70_r4"/>
    <property type="match status" value="1"/>
</dbReference>
<evidence type="ECO:0000313" key="7">
    <source>
        <dbReference type="Proteomes" id="UP000001203"/>
    </source>
</evidence>
<evidence type="ECO:0000256" key="3">
    <source>
        <dbReference type="ARBA" id="ARBA00023125"/>
    </source>
</evidence>
<dbReference type="OrthoDB" id="527295at2"/>
<dbReference type="PANTHER" id="PTHR30385:SF7">
    <property type="entry name" value="RNA POLYMERASE SIGMA FACTOR FLIA"/>
    <property type="match status" value="1"/>
</dbReference>
<evidence type="ECO:0000256" key="4">
    <source>
        <dbReference type="ARBA" id="ARBA00023163"/>
    </source>
</evidence>
<evidence type="ECO:0000256" key="1">
    <source>
        <dbReference type="ARBA" id="ARBA00023015"/>
    </source>
</evidence>
<dbReference type="eggNOG" id="COG1191">
    <property type="taxonomic scope" value="Bacteria"/>
</dbReference>
<dbReference type="GO" id="GO:0003677">
    <property type="term" value="F:DNA binding"/>
    <property type="evidence" value="ECO:0007669"/>
    <property type="project" value="UniProtKB-KW"/>
</dbReference>
<organism evidence="6 7">
    <name type="scientific">Crocosphaera subtropica (strain ATCC 51142 / BH68)</name>
    <name type="common">Cyanothece sp. (strain ATCC 51142)</name>
    <dbReference type="NCBI Taxonomy" id="43989"/>
    <lineage>
        <taxon>Bacteria</taxon>
        <taxon>Bacillati</taxon>
        <taxon>Cyanobacteriota</taxon>
        <taxon>Cyanophyceae</taxon>
        <taxon>Oscillatoriophycideae</taxon>
        <taxon>Chroococcales</taxon>
        <taxon>Aphanothecaceae</taxon>
        <taxon>Crocosphaera</taxon>
        <taxon>Crocosphaera subtropica</taxon>
    </lineage>
</organism>
<reference evidence="6 7" key="1">
    <citation type="journal article" date="2008" name="Proc. Natl. Acad. Sci. U.S.A.">
        <title>The genome of Cyanothece 51142, a unicellular diazotrophic cyanobacterium important in the marine nitrogen cycle.</title>
        <authorList>
            <person name="Welsh E.A."/>
            <person name="Liberton M."/>
            <person name="Stoeckel J."/>
            <person name="Loh T."/>
            <person name="Elvitigala T."/>
            <person name="Wang C."/>
            <person name="Wollam A."/>
            <person name="Fulton R.S."/>
            <person name="Clifton S.W."/>
            <person name="Jacobs J.M."/>
            <person name="Aurora R."/>
            <person name="Ghosh B.K."/>
            <person name="Sherman L.A."/>
            <person name="Smith R.D."/>
            <person name="Wilson R.K."/>
            <person name="Pakrasi H.B."/>
        </authorList>
    </citation>
    <scope>NUCLEOTIDE SEQUENCE [LARGE SCALE GENOMIC DNA]</scope>
    <source>
        <strain evidence="7">ATCC 51142 / BH68</strain>
    </source>
</reference>
<dbReference type="GO" id="GO:0006352">
    <property type="term" value="P:DNA-templated transcription initiation"/>
    <property type="evidence" value="ECO:0007669"/>
    <property type="project" value="InterPro"/>
</dbReference>
<evidence type="ECO:0000313" key="6">
    <source>
        <dbReference type="EMBL" id="ACB51406.1"/>
    </source>
</evidence>
<dbReference type="Gene3D" id="1.10.10.60">
    <property type="entry name" value="Homeodomain-like"/>
    <property type="match status" value="1"/>
</dbReference>
<dbReference type="PANTHER" id="PTHR30385">
    <property type="entry name" value="SIGMA FACTOR F FLAGELLAR"/>
    <property type="match status" value="1"/>
</dbReference>
<name>B1X1H7_CROS5</name>
<dbReference type="HOGENOM" id="CLU_042265_0_0_3"/>
<dbReference type="RefSeq" id="WP_009545855.1">
    <property type="nucleotide sequence ID" value="NC_010546.1"/>
</dbReference>
<keyword evidence="4" id="KW-0804">Transcription</keyword>
<dbReference type="SUPFAM" id="SSF88659">
    <property type="entry name" value="Sigma3 and sigma4 domains of RNA polymerase sigma factors"/>
    <property type="match status" value="1"/>
</dbReference>
<keyword evidence="2" id="KW-0731">Sigma factor</keyword>
<dbReference type="Proteomes" id="UP000001203">
    <property type="component" value="Chromosome circular"/>
</dbReference>